<keyword evidence="1" id="KW-0175">Coiled coil</keyword>
<protein>
    <submittedName>
        <fullName evidence="3">Uncharacterized phage-encoded protein</fullName>
    </submittedName>
</protein>
<proteinExistence type="predicted"/>
<dbReference type="OrthoDB" id="1078540at2"/>
<dbReference type="SMART" id="SM01252">
    <property type="entry name" value="KilA-N"/>
    <property type="match status" value="1"/>
</dbReference>
<dbReference type="Pfam" id="PF03374">
    <property type="entry name" value="ANT"/>
    <property type="match status" value="1"/>
</dbReference>
<gene>
    <name evidence="3" type="ORF">NCTC13043_01968</name>
</gene>
<dbReference type="Proteomes" id="UP000254235">
    <property type="component" value="Unassembled WGS sequence"/>
</dbReference>
<dbReference type="GeneID" id="78571612"/>
<dbReference type="InterPro" id="IPR017880">
    <property type="entry name" value="KilA_N"/>
</dbReference>
<evidence type="ECO:0000313" key="4">
    <source>
        <dbReference type="Proteomes" id="UP000254235"/>
    </source>
</evidence>
<reference evidence="3 4" key="1">
    <citation type="submission" date="2018-06" db="EMBL/GenBank/DDBJ databases">
        <authorList>
            <consortium name="Pathogen Informatics"/>
            <person name="Doyle S."/>
        </authorList>
    </citation>
    <scope>NUCLEOTIDE SEQUENCE [LARGE SCALE GENOMIC DNA]</scope>
    <source>
        <strain evidence="3 4">NCTC13043</strain>
    </source>
</reference>
<evidence type="ECO:0000313" key="3">
    <source>
        <dbReference type="EMBL" id="SUC37479.1"/>
    </source>
</evidence>
<sequence length="276" mass="31713">MSNLSVFQYSNAPISFRKETGSLFVNATEMAKGFGKTTKDWLRTKQSEEFISSLSTVRQISPTGLVQIIQGGNPELQGTWMHEDVALEFARWLSPAFAIWCNDRIKELLQIGFTATQPTIEQLVENPDLIIEVASKLKMLRQQNAEQQKQIAIQNRQLDSLTTEVVELQKKTDYIEVILSSKETVTITQIAQDYGMSAKAFNKVLADLKIQRKVNKQWILYTPYLNMGFVHSKTIQITHHNGTIGTVQHTEWRQKGRLFLYEELKKHNILPMIERK</sequence>
<feature type="domain" description="KilA-N" evidence="2">
    <location>
        <begin position="3"/>
        <end position="108"/>
    </location>
</feature>
<dbReference type="InterPro" id="IPR018004">
    <property type="entry name" value="KilA/APSES_HTH"/>
</dbReference>
<accession>A0A379G8W4</accession>
<dbReference type="EMBL" id="UGTP01000002">
    <property type="protein sequence ID" value="SUC37479.1"/>
    <property type="molecule type" value="Genomic_DNA"/>
</dbReference>
<organism evidence="3 4">
    <name type="scientific">Prevotella pallens</name>
    <dbReference type="NCBI Taxonomy" id="60133"/>
    <lineage>
        <taxon>Bacteria</taxon>
        <taxon>Pseudomonadati</taxon>
        <taxon>Bacteroidota</taxon>
        <taxon>Bacteroidia</taxon>
        <taxon>Bacteroidales</taxon>
        <taxon>Prevotellaceae</taxon>
        <taxon>Prevotella</taxon>
    </lineage>
</organism>
<dbReference type="AlphaFoldDB" id="A0A379G8W4"/>
<dbReference type="InterPro" id="IPR005039">
    <property type="entry name" value="Ant_C"/>
</dbReference>
<evidence type="ECO:0000259" key="2">
    <source>
        <dbReference type="PROSITE" id="PS51301"/>
    </source>
</evidence>
<name>A0A379G8W4_9BACT</name>
<feature type="coiled-coil region" evidence="1">
    <location>
        <begin position="130"/>
        <end position="171"/>
    </location>
</feature>
<dbReference type="SUPFAM" id="SSF54616">
    <property type="entry name" value="DNA-binding domain of Mlu1-box binding protein MBP1"/>
    <property type="match status" value="1"/>
</dbReference>
<dbReference type="GO" id="GO:0003677">
    <property type="term" value="F:DNA binding"/>
    <property type="evidence" value="ECO:0007669"/>
    <property type="project" value="InterPro"/>
</dbReference>
<dbReference type="RefSeq" id="WP_115083924.1">
    <property type="nucleotide sequence ID" value="NZ_UGTP01000002.1"/>
</dbReference>
<dbReference type="PROSITE" id="PS51301">
    <property type="entry name" value="KILA_N"/>
    <property type="match status" value="1"/>
</dbReference>
<dbReference type="InterPro" id="IPR036887">
    <property type="entry name" value="HTH_APSES_sf"/>
</dbReference>
<evidence type="ECO:0000256" key="1">
    <source>
        <dbReference type="SAM" id="Coils"/>
    </source>
</evidence>
<dbReference type="Pfam" id="PF04383">
    <property type="entry name" value="KilA-N"/>
    <property type="match status" value="1"/>
</dbReference>